<evidence type="ECO:0000313" key="2">
    <source>
        <dbReference type="Proteomes" id="UP000660862"/>
    </source>
</evidence>
<dbReference type="Proteomes" id="UP000660862">
    <property type="component" value="Unassembled WGS sequence"/>
</dbReference>
<evidence type="ECO:0000313" key="1">
    <source>
        <dbReference type="EMBL" id="GGG85798.1"/>
    </source>
</evidence>
<dbReference type="SUPFAM" id="SSF50998">
    <property type="entry name" value="Quinoprotein alcohol dehydrogenase-like"/>
    <property type="match status" value="1"/>
</dbReference>
<dbReference type="Gene3D" id="2.130.10.10">
    <property type="entry name" value="YVTN repeat-like/Quinoprotein amine dehydrogenase"/>
    <property type="match status" value="2"/>
</dbReference>
<dbReference type="AlphaFoldDB" id="A0A917M9D8"/>
<accession>A0A917M9D8</accession>
<organism evidence="1 2">
    <name type="scientific">Parapedobacter pyrenivorans</name>
    <dbReference type="NCBI Taxonomy" id="1305674"/>
    <lineage>
        <taxon>Bacteria</taxon>
        <taxon>Pseudomonadati</taxon>
        <taxon>Bacteroidota</taxon>
        <taxon>Sphingobacteriia</taxon>
        <taxon>Sphingobacteriales</taxon>
        <taxon>Sphingobacteriaceae</taxon>
        <taxon>Parapedobacter</taxon>
    </lineage>
</organism>
<gene>
    <name evidence="1" type="ORF">GCM10007415_18990</name>
</gene>
<dbReference type="EMBL" id="BMER01000001">
    <property type="protein sequence ID" value="GGG85798.1"/>
    <property type="molecule type" value="Genomic_DNA"/>
</dbReference>
<keyword evidence="2" id="KW-1185">Reference proteome</keyword>
<dbReference type="InterPro" id="IPR011047">
    <property type="entry name" value="Quinoprotein_ADH-like_sf"/>
</dbReference>
<protein>
    <submittedName>
        <fullName evidence="1">Uncharacterized protein</fullName>
    </submittedName>
</protein>
<reference evidence="1" key="1">
    <citation type="journal article" date="2014" name="Int. J. Syst. Evol. Microbiol.">
        <title>Complete genome sequence of Corynebacterium casei LMG S-19264T (=DSM 44701T), isolated from a smear-ripened cheese.</title>
        <authorList>
            <consortium name="US DOE Joint Genome Institute (JGI-PGF)"/>
            <person name="Walter F."/>
            <person name="Albersmeier A."/>
            <person name="Kalinowski J."/>
            <person name="Ruckert C."/>
        </authorList>
    </citation>
    <scope>NUCLEOTIDE SEQUENCE</scope>
    <source>
        <strain evidence="1">CGMCC 1.12195</strain>
    </source>
</reference>
<comment type="caution">
    <text evidence="1">The sequence shown here is derived from an EMBL/GenBank/DDBJ whole genome shotgun (WGS) entry which is preliminary data.</text>
</comment>
<proteinExistence type="predicted"/>
<name>A0A917M9D8_9SPHI</name>
<reference evidence="1" key="2">
    <citation type="submission" date="2020-09" db="EMBL/GenBank/DDBJ databases">
        <authorList>
            <person name="Sun Q."/>
            <person name="Zhou Y."/>
        </authorList>
    </citation>
    <scope>NUCLEOTIDE SEQUENCE</scope>
    <source>
        <strain evidence="1">CGMCC 1.12195</strain>
    </source>
</reference>
<sequence>MVKKNWILYGVTLMSLVSMSLRSSEKPQRAHADDRFVDHGVASPVSTNRGVVATVDGQGRNIVMAWLFDVRGGYSLLVIDEETGESEEFPMPFDTAGDSPFSSLFSSQGKLYTLFNGNFVEFDPETRAYTFHKKTAPQMAMGMTEDDQGRIWAVTYPNSGLVCYDPEIDSLTDYGYVNKENWAQYQRYMAADDTGWIYFALGNTNSQLLAFNPDSREVRPLLPTTERKRGMAYVYRNRNGKVFGQALQDDAAPWYELYQGNIVPIGVGHRPEAKNIITGSQALRHLVFPDGRRIVSLDLIDRQLTTEDAAGNAHKTVNFDYSTEGSWVMGVATSPDRQSIIGGSSFPMRLFNHAVANESWSRESAFGQFNAIAVTDRYAFFGSYPGGHLMIWDPQKPFTGTVTGREGNNPEVAFTCKPIIYRPHRVLAHPNDRTIMMSGTPDYGYTGGGLLFYDMKSREHVLLTDSQVVENQSTMSLTTLKNGKVLGGTTIAPGTGGERKATLAELYQVDVNTKQVEWRKPVIPGVQTYSDLATRADGKVYGIADYKLFFVFDPEKQVVIYQKDVSIDLGRTVGEQSPRIFVKGAGEDLYLLFHDAITKVNHDSYQLTLLAHTPEPVRAGGDYLNNRIYYISGSHLYSYAL</sequence>
<dbReference type="InterPro" id="IPR015943">
    <property type="entry name" value="WD40/YVTN_repeat-like_dom_sf"/>
</dbReference>
<dbReference type="RefSeq" id="WP_188505632.1">
    <property type="nucleotide sequence ID" value="NZ_BMER01000001.1"/>
</dbReference>